<evidence type="ECO:0000313" key="2">
    <source>
        <dbReference type="EMBL" id="OAQ32225.1"/>
    </source>
</evidence>
<sequence>MADYPVNAAVPNLYPAPSFDLSALIKYSIAVIALLLLARFISDGNSSYSCAPLVKKKGACVSDPSVYCLSSSPLPFAFVLYSFHTGPLFLLSLSP</sequence>
<dbReference type="AlphaFoldDB" id="A0A197K416"/>
<keyword evidence="1" id="KW-0812">Transmembrane</keyword>
<keyword evidence="1" id="KW-1133">Transmembrane helix</keyword>
<dbReference type="Proteomes" id="UP000078512">
    <property type="component" value="Unassembled WGS sequence"/>
</dbReference>
<name>A0A197K416_9FUNG</name>
<feature type="transmembrane region" description="Helical" evidence="1">
    <location>
        <begin position="24"/>
        <end position="41"/>
    </location>
</feature>
<keyword evidence="3" id="KW-1185">Reference proteome</keyword>
<gene>
    <name evidence="2" type="ORF">K457DRAFT_135558</name>
</gene>
<accession>A0A197K416</accession>
<organism evidence="2 3">
    <name type="scientific">Linnemannia elongata AG-77</name>
    <dbReference type="NCBI Taxonomy" id="1314771"/>
    <lineage>
        <taxon>Eukaryota</taxon>
        <taxon>Fungi</taxon>
        <taxon>Fungi incertae sedis</taxon>
        <taxon>Mucoromycota</taxon>
        <taxon>Mortierellomycotina</taxon>
        <taxon>Mortierellomycetes</taxon>
        <taxon>Mortierellales</taxon>
        <taxon>Mortierellaceae</taxon>
        <taxon>Linnemannia</taxon>
    </lineage>
</organism>
<reference evidence="2 3" key="1">
    <citation type="submission" date="2016-05" db="EMBL/GenBank/DDBJ databases">
        <title>Genome sequencing reveals origins of a unique bacterial endosymbiosis in the earliest lineages of terrestrial Fungi.</title>
        <authorList>
            <consortium name="DOE Joint Genome Institute"/>
            <person name="Uehling J."/>
            <person name="Gryganskyi A."/>
            <person name="Hameed K."/>
            <person name="Tschaplinski T."/>
            <person name="Misztal P."/>
            <person name="Wu S."/>
            <person name="Desiro A."/>
            <person name="Vande Pol N."/>
            <person name="Du Z.-Y."/>
            <person name="Zienkiewicz A."/>
            <person name="Zienkiewicz K."/>
            <person name="Morin E."/>
            <person name="Tisserant E."/>
            <person name="Splivallo R."/>
            <person name="Hainaut M."/>
            <person name="Henrissat B."/>
            <person name="Ohm R."/>
            <person name="Kuo A."/>
            <person name="Yan J."/>
            <person name="Lipzen A."/>
            <person name="Nolan M."/>
            <person name="Labutti K."/>
            <person name="Barry K."/>
            <person name="Goldstein A."/>
            <person name="Labbe J."/>
            <person name="Schadt C."/>
            <person name="Tuskan G."/>
            <person name="Grigoriev I."/>
            <person name="Martin F."/>
            <person name="Vilgalys R."/>
            <person name="Bonito G."/>
        </authorList>
    </citation>
    <scope>NUCLEOTIDE SEQUENCE [LARGE SCALE GENOMIC DNA]</scope>
    <source>
        <strain evidence="2 3">AG-77</strain>
    </source>
</reference>
<keyword evidence="1" id="KW-0472">Membrane</keyword>
<evidence type="ECO:0000313" key="3">
    <source>
        <dbReference type="Proteomes" id="UP000078512"/>
    </source>
</evidence>
<protein>
    <submittedName>
        <fullName evidence="2">Uncharacterized protein</fullName>
    </submittedName>
</protein>
<dbReference type="EMBL" id="KV442026">
    <property type="protein sequence ID" value="OAQ32225.1"/>
    <property type="molecule type" value="Genomic_DNA"/>
</dbReference>
<evidence type="ECO:0000256" key="1">
    <source>
        <dbReference type="SAM" id="Phobius"/>
    </source>
</evidence>
<proteinExistence type="predicted"/>